<organism evidence="1 2">
    <name type="scientific">Ophiobolus disseminans</name>
    <dbReference type="NCBI Taxonomy" id="1469910"/>
    <lineage>
        <taxon>Eukaryota</taxon>
        <taxon>Fungi</taxon>
        <taxon>Dikarya</taxon>
        <taxon>Ascomycota</taxon>
        <taxon>Pezizomycotina</taxon>
        <taxon>Dothideomycetes</taxon>
        <taxon>Pleosporomycetidae</taxon>
        <taxon>Pleosporales</taxon>
        <taxon>Pleosporineae</taxon>
        <taxon>Phaeosphaeriaceae</taxon>
        <taxon>Ophiobolus</taxon>
    </lineage>
</organism>
<reference evidence="1" key="1">
    <citation type="journal article" date="2020" name="Stud. Mycol.">
        <title>101 Dothideomycetes genomes: a test case for predicting lifestyles and emergence of pathogens.</title>
        <authorList>
            <person name="Haridas S."/>
            <person name="Albert R."/>
            <person name="Binder M."/>
            <person name="Bloem J."/>
            <person name="Labutti K."/>
            <person name="Salamov A."/>
            <person name="Andreopoulos B."/>
            <person name="Baker S."/>
            <person name="Barry K."/>
            <person name="Bills G."/>
            <person name="Bluhm B."/>
            <person name="Cannon C."/>
            <person name="Castanera R."/>
            <person name="Culley D."/>
            <person name="Daum C."/>
            <person name="Ezra D."/>
            <person name="Gonzalez J."/>
            <person name="Henrissat B."/>
            <person name="Kuo A."/>
            <person name="Liang C."/>
            <person name="Lipzen A."/>
            <person name="Lutzoni F."/>
            <person name="Magnuson J."/>
            <person name="Mondo S."/>
            <person name="Nolan M."/>
            <person name="Ohm R."/>
            <person name="Pangilinan J."/>
            <person name="Park H.-J."/>
            <person name="Ramirez L."/>
            <person name="Alfaro M."/>
            <person name="Sun H."/>
            <person name="Tritt A."/>
            <person name="Yoshinaga Y."/>
            <person name="Zwiers L.-H."/>
            <person name="Turgeon B."/>
            <person name="Goodwin S."/>
            <person name="Spatafora J."/>
            <person name="Crous P."/>
            <person name="Grigoriev I."/>
        </authorList>
    </citation>
    <scope>NUCLEOTIDE SEQUENCE</scope>
    <source>
        <strain evidence="1">CBS 113818</strain>
    </source>
</reference>
<dbReference type="InterPro" id="IPR053204">
    <property type="entry name" value="Oxopyrrolidines_Biosynth-assoc"/>
</dbReference>
<proteinExistence type="predicted"/>
<accession>A0A6A7A5H4</accession>
<sequence>MDFAEMDFAEQHTPLDVEKVEKALSRALDHPPLLLKTTYGCGESLIREITILFPRDSSPNYSTNIEPFLHTLWKFILVRVLHGTDHHVNVLVYTLVSLRSRDTKCPFRMWRDLPFFCDYVSEVWADLTRLDGFKHDAGALRSWRNLNFFVAQLVGSYFDEVERFGHGPLYDDLARGEPGAAAVWIQHAGKLIYMKVEKNEAVDEDALRGTGLVSKARWDWWKVRFGELSTCSDDEAARALLLMEGIEKEELTSRSSRGGFPL</sequence>
<name>A0A6A7A5H4_9PLEO</name>
<evidence type="ECO:0000313" key="2">
    <source>
        <dbReference type="Proteomes" id="UP000799424"/>
    </source>
</evidence>
<gene>
    <name evidence="1" type="ORF">CC86DRAFT_465345</name>
</gene>
<keyword evidence="2" id="KW-1185">Reference proteome</keyword>
<dbReference type="AlphaFoldDB" id="A0A6A7A5H4"/>
<evidence type="ECO:0000313" key="1">
    <source>
        <dbReference type="EMBL" id="KAF2828552.1"/>
    </source>
</evidence>
<dbReference type="Pfam" id="PF12311">
    <property type="entry name" value="DUF3632"/>
    <property type="match status" value="1"/>
</dbReference>
<protein>
    <submittedName>
        <fullName evidence="1">Uncharacterized protein</fullName>
    </submittedName>
</protein>
<dbReference type="EMBL" id="MU006222">
    <property type="protein sequence ID" value="KAF2828552.1"/>
    <property type="molecule type" value="Genomic_DNA"/>
</dbReference>
<dbReference type="PANTHER" id="PTHR38797">
    <property type="entry name" value="NUCLEAR PORE COMPLEX PROTEIN NUP85-RELATED"/>
    <property type="match status" value="1"/>
</dbReference>
<dbReference type="Proteomes" id="UP000799424">
    <property type="component" value="Unassembled WGS sequence"/>
</dbReference>
<dbReference type="PANTHER" id="PTHR38797:SF4">
    <property type="entry name" value="NUCLEAR PORE COMPLEX PROTEIN NUP85"/>
    <property type="match status" value="1"/>
</dbReference>
<dbReference type="OrthoDB" id="3350591at2759"/>
<dbReference type="InterPro" id="IPR022085">
    <property type="entry name" value="OpdG"/>
</dbReference>